<reference evidence="2" key="2">
    <citation type="submission" date="2018-05" db="EMBL/GenBank/DDBJ databases">
        <title>OmerRS3 (Oryza meridionalis Reference Sequence Version 3).</title>
        <authorList>
            <person name="Zhang J."/>
            <person name="Kudrna D."/>
            <person name="Lee S."/>
            <person name="Talag J."/>
            <person name="Welchert J."/>
            <person name="Wing R.A."/>
        </authorList>
    </citation>
    <scope>NUCLEOTIDE SEQUENCE [LARGE SCALE GENOMIC DNA]</scope>
    <source>
        <strain evidence="2">cv. OR44</strain>
    </source>
</reference>
<dbReference type="Proteomes" id="UP000008021">
    <property type="component" value="Chromosome 8"/>
</dbReference>
<sequence length="191" mass="20835">MVAGDPRGPDPPVGRPKPSIPMAPEADLAAHRGEGEEEEGVGGLEMRGEKRAATAHDPLLPSGGWIHHRGEGSCGGACEWRRWASGRRIHQQGDRGHRIRWPRPPHWEIRRLIGRERRWQHGRGEGAAATTAHASAGDGRGCGARVGRGEDGQLGFVPVGEIQAVRPQSDDRMGAEWPAQQDTWMARSTLR</sequence>
<dbReference type="Gramene" id="OMERI08G09600.1">
    <property type="protein sequence ID" value="OMERI08G09600.1"/>
    <property type="gene ID" value="OMERI08G09600"/>
</dbReference>
<feature type="region of interest" description="Disordered" evidence="1">
    <location>
        <begin position="165"/>
        <end position="191"/>
    </location>
</feature>
<dbReference type="HOGENOM" id="CLU_122582_0_0_1"/>
<proteinExistence type="predicted"/>
<keyword evidence="3" id="KW-1185">Reference proteome</keyword>
<reference evidence="2" key="1">
    <citation type="submission" date="2015-04" db="UniProtKB">
        <authorList>
            <consortium name="EnsemblPlants"/>
        </authorList>
    </citation>
    <scope>IDENTIFICATION</scope>
</reference>
<dbReference type="EnsemblPlants" id="OMERI08G09600.1">
    <property type="protein sequence ID" value="OMERI08G09600.1"/>
    <property type="gene ID" value="OMERI08G09600"/>
</dbReference>
<evidence type="ECO:0000313" key="2">
    <source>
        <dbReference type="EnsemblPlants" id="OMERI08G09600.1"/>
    </source>
</evidence>
<organism evidence="2">
    <name type="scientific">Oryza meridionalis</name>
    <dbReference type="NCBI Taxonomy" id="40149"/>
    <lineage>
        <taxon>Eukaryota</taxon>
        <taxon>Viridiplantae</taxon>
        <taxon>Streptophyta</taxon>
        <taxon>Embryophyta</taxon>
        <taxon>Tracheophyta</taxon>
        <taxon>Spermatophyta</taxon>
        <taxon>Magnoliopsida</taxon>
        <taxon>Liliopsida</taxon>
        <taxon>Poales</taxon>
        <taxon>Poaceae</taxon>
        <taxon>BOP clade</taxon>
        <taxon>Oryzoideae</taxon>
        <taxon>Oryzeae</taxon>
        <taxon>Oryzinae</taxon>
        <taxon>Oryza</taxon>
    </lineage>
</organism>
<feature type="region of interest" description="Disordered" evidence="1">
    <location>
        <begin position="1"/>
        <end position="50"/>
    </location>
</feature>
<evidence type="ECO:0000313" key="3">
    <source>
        <dbReference type="Proteomes" id="UP000008021"/>
    </source>
</evidence>
<protein>
    <submittedName>
        <fullName evidence="2">Uncharacterized protein</fullName>
    </submittedName>
</protein>
<evidence type="ECO:0000256" key="1">
    <source>
        <dbReference type="SAM" id="MobiDB-lite"/>
    </source>
</evidence>
<dbReference type="AlphaFoldDB" id="A0A0E0EKJ2"/>
<feature type="compositionally biased region" description="Pro residues" evidence="1">
    <location>
        <begin position="9"/>
        <end position="21"/>
    </location>
</feature>
<name>A0A0E0EKJ2_9ORYZ</name>
<accession>A0A0E0EKJ2</accession>